<feature type="chain" id="PRO_5002433386" evidence="1">
    <location>
        <begin position="24"/>
        <end position="36"/>
    </location>
</feature>
<feature type="signal peptide" evidence="1">
    <location>
        <begin position="1"/>
        <end position="23"/>
    </location>
</feature>
<protein>
    <submittedName>
        <fullName evidence="2">Uncharacterized protein</fullName>
    </submittedName>
</protein>
<sequence>MCRRIIKCSFFFLLIHFTKTVLGMQQHSTAAIFSYH</sequence>
<reference evidence="2" key="2">
    <citation type="journal article" date="2015" name="Fish Shellfish Immunol.">
        <title>Early steps in the European eel (Anguilla anguilla)-Vibrio vulnificus interaction in the gills: Role of the RtxA13 toxin.</title>
        <authorList>
            <person name="Callol A."/>
            <person name="Pajuelo D."/>
            <person name="Ebbesson L."/>
            <person name="Teles M."/>
            <person name="MacKenzie S."/>
            <person name="Amaro C."/>
        </authorList>
    </citation>
    <scope>NUCLEOTIDE SEQUENCE</scope>
</reference>
<dbReference type="AlphaFoldDB" id="A0A0E9UJ82"/>
<evidence type="ECO:0000313" key="2">
    <source>
        <dbReference type="EMBL" id="JAH65924.1"/>
    </source>
</evidence>
<accession>A0A0E9UJ82</accession>
<dbReference type="EMBL" id="GBXM01042653">
    <property type="protein sequence ID" value="JAH65924.1"/>
    <property type="molecule type" value="Transcribed_RNA"/>
</dbReference>
<reference evidence="2" key="1">
    <citation type="submission" date="2014-11" db="EMBL/GenBank/DDBJ databases">
        <authorList>
            <person name="Amaro Gonzalez C."/>
        </authorList>
    </citation>
    <scope>NUCLEOTIDE SEQUENCE</scope>
</reference>
<evidence type="ECO:0000256" key="1">
    <source>
        <dbReference type="SAM" id="SignalP"/>
    </source>
</evidence>
<proteinExistence type="predicted"/>
<keyword evidence="1" id="KW-0732">Signal</keyword>
<organism evidence="2">
    <name type="scientific">Anguilla anguilla</name>
    <name type="common">European freshwater eel</name>
    <name type="synonym">Muraena anguilla</name>
    <dbReference type="NCBI Taxonomy" id="7936"/>
    <lineage>
        <taxon>Eukaryota</taxon>
        <taxon>Metazoa</taxon>
        <taxon>Chordata</taxon>
        <taxon>Craniata</taxon>
        <taxon>Vertebrata</taxon>
        <taxon>Euteleostomi</taxon>
        <taxon>Actinopterygii</taxon>
        <taxon>Neopterygii</taxon>
        <taxon>Teleostei</taxon>
        <taxon>Anguilliformes</taxon>
        <taxon>Anguillidae</taxon>
        <taxon>Anguilla</taxon>
    </lineage>
</organism>
<name>A0A0E9UJ82_ANGAN</name>